<feature type="domain" description="Serine/threonine specific protein phosphatases" evidence="9">
    <location>
        <begin position="130"/>
        <end position="135"/>
    </location>
</feature>
<dbReference type="Proteomes" id="UP001470230">
    <property type="component" value="Unassembled WGS sequence"/>
</dbReference>
<accession>A0ABR2HP24</accession>
<dbReference type="EMBL" id="JAPFFF010000024">
    <property type="protein sequence ID" value="KAK8850119.1"/>
    <property type="molecule type" value="Genomic_DNA"/>
</dbReference>
<keyword evidence="11" id="KW-1185">Reference proteome</keyword>
<dbReference type="PROSITE" id="PS00125">
    <property type="entry name" value="SER_THR_PHOSPHATASE"/>
    <property type="match status" value="1"/>
</dbReference>
<dbReference type="CDD" id="cd00144">
    <property type="entry name" value="MPP_PPP_family"/>
    <property type="match status" value="1"/>
</dbReference>
<reference evidence="10 11" key="1">
    <citation type="submission" date="2024-04" db="EMBL/GenBank/DDBJ databases">
        <title>Tritrichomonas musculus Genome.</title>
        <authorList>
            <person name="Alves-Ferreira E."/>
            <person name="Grigg M."/>
            <person name="Lorenzi H."/>
            <person name="Galac M."/>
        </authorList>
    </citation>
    <scope>NUCLEOTIDE SEQUENCE [LARGE SCALE GENOMIC DNA]</scope>
    <source>
        <strain evidence="10 11">EAF2021</strain>
    </source>
</reference>
<comment type="cofactor">
    <cofactor evidence="1">
        <name>Mn(2+)</name>
        <dbReference type="ChEBI" id="CHEBI:29035"/>
    </cofactor>
</comment>
<evidence type="ECO:0000256" key="5">
    <source>
        <dbReference type="ARBA" id="ARBA00023211"/>
    </source>
</evidence>
<evidence type="ECO:0000259" key="9">
    <source>
        <dbReference type="PROSITE" id="PS00125"/>
    </source>
</evidence>
<keyword evidence="4" id="KW-0904">Protein phosphatase</keyword>
<dbReference type="Gene3D" id="3.60.21.10">
    <property type="match status" value="1"/>
</dbReference>
<evidence type="ECO:0000256" key="4">
    <source>
        <dbReference type="ARBA" id="ARBA00022912"/>
    </source>
</evidence>
<evidence type="ECO:0000256" key="1">
    <source>
        <dbReference type="ARBA" id="ARBA00001936"/>
    </source>
</evidence>
<dbReference type="Pfam" id="PF00149">
    <property type="entry name" value="Metallophos"/>
    <property type="match status" value="1"/>
</dbReference>
<sequence>MTQHSSYIFSSYSPLINLPIDELLHVGNNQFENSCPIPSFDQDLLINLCLDAEKIFENEDNILKIDGDVYVVGDIHGSFHDLLRILNYIESSPSKVLFLGDYVDRGEFSLECITLLFALKIEFPEKFFLIRGNHEFDALCSQYGFKNEILNYHNPNRTKDLNFDNDFPSIIRPKNKYKMMEEHENLIPTEILCDKYFENHININCYKYTEKLYQSFVEAFSYLPLAALINKNTFCIHGGLSPHLDKIEKIEKSIERPIHDHESNELLADLLWGDPSDSLKQEFEINPRGCGKLFNGTTLVKFLKSNGLIRVLRGHECVNNGILSMFNEKIITIFSSSSYNHEMGNMCGIIKIYQDREIVEPIRFMPIYRLHKYDANYYKVEAFDESSAQKNFSSLSPKVKFESFDSEDIKSIKCCPMNFRAIFSQRRISFNTGIQYKANRASLVVPKMTLPLTNMMNNEQGKITKVGTSPIPHINAPLRKKSSF</sequence>
<dbReference type="PANTHER" id="PTHR11668">
    <property type="entry name" value="SERINE/THREONINE PROTEIN PHOSPHATASE"/>
    <property type="match status" value="1"/>
</dbReference>
<dbReference type="InterPro" id="IPR050341">
    <property type="entry name" value="PP1_catalytic_subunit"/>
</dbReference>
<proteinExistence type="inferred from homology"/>
<evidence type="ECO:0000313" key="10">
    <source>
        <dbReference type="EMBL" id="KAK8850119.1"/>
    </source>
</evidence>
<dbReference type="PRINTS" id="PR00114">
    <property type="entry name" value="STPHPHTASE"/>
</dbReference>
<comment type="caution">
    <text evidence="10">The sequence shown here is derived from an EMBL/GenBank/DDBJ whole genome shotgun (WGS) entry which is preliminary data.</text>
</comment>
<keyword evidence="2" id="KW-0479">Metal-binding</keyword>
<evidence type="ECO:0000256" key="2">
    <source>
        <dbReference type="ARBA" id="ARBA00022723"/>
    </source>
</evidence>
<gene>
    <name evidence="10" type="ORF">M9Y10_018231</name>
</gene>
<dbReference type="SMART" id="SM00156">
    <property type="entry name" value="PP2Ac"/>
    <property type="match status" value="1"/>
</dbReference>
<evidence type="ECO:0000256" key="3">
    <source>
        <dbReference type="ARBA" id="ARBA00022801"/>
    </source>
</evidence>
<comment type="similarity">
    <text evidence="8">Belongs to the PPP phosphatase family.</text>
</comment>
<protein>
    <recommendedName>
        <fullName evidence="8">Serine/threonine-protein phosphatase</fullName>
        <ecNumber evidence="8">3.1.3.16</ecNumber>
    </recommendedName>
</protein>
<evidence type="ECO:0000256" key="7">
    <source>
        <dbReference type="ARBA" id="ARBA00048336"/>
    </source>
</evidence>
<name>A0ABR2HP24_9EUKA</name>
<dbReference type="InterPro" id="IPR004843">
    <property type="entry name" value="Calcineurin-like_PHP"/>
</dbReference>
<evidence type="ECO:0000313" key="11">
    <source>
        <dbReference type="Proteomes" id="UP001470230"/>
    </source>
</evidence>
<dbReference type="SUPFAM" id="SSF56300">
    <property type="entry name" value="Metallo-dependent phosphatases"/>
    <property type="match status" value="1"/>
</dbReference>
<dbReference type="EC" id="3.1.3.16" evidence="8"/>
<organism evidence="10 11">
    <name type="scientific">Tritrichomonas musculus</name>
    <dbReference type="NCBI Taxonomy" id="1915356"/>
    <lineage>
        <taxon>Eukaryota</taxon>
        <taxon>Metamonada</taxon>
        <taxon>Parabasalia</taxon>
        <taxon>Tritrichomonadida</taxon>
        <taxon>Tritrichomonadidae</taxon>
        <taxon>Tritrichomonas</taxon>
    </lineage>
</organism>
<comment type="catalytic activity">
    <reaction evidence="6">
        <text>O-phospho-L-seryl-[protein] + H2O = L-seryl-[protein] + phosphate</text>
        <dbReference type="Rhea" id="RHEA:20629"/>
        <dbReference type="Rhea" id="RHEA-COMP:9863"/>
        <dbReference type="Rhea" id="RHEA-COMP:11604"/>
        <dbReference type="ChEBI" id="CHEBI:15377"/>
        <dbReference type="ChEBI" id="CHEBI:29999"/>
        <dbReference type="ChEBI" id="CHEBI:43474"/>
        <dbReference type="ChEBI" id="CHEBI:83421"/>
        <dbReference type="EC" id="3.1.3.16"/>
    </reaction>
</comment>
<dbReference type="PANTHER" id="PTHR11668:SF300">
    <property type="entry name" value="SERINE_THREONINE-PROTEIN PHOSPHATASE"/>
    <property type="match status" value="1"/>
</dbReference>
<keyword evidence="3 8" id="KW-0378">Hydrolase</keyword>
<dbReference type="InterPro" id="IPR029052">
    <property type="entry name" value="Metallo-depent_PP-like"/>
</dbReference>
<dbReference type="InterPro" id="IPR006186">
    <property type="entry name" value="Ser/Thr-sp_prot-phosphatase"/>
</dbReference>
<keyword evidence="5" id="KW-0464">Manganese</keyword>
<comment type="catalytic activity">
    <reaction evidence="7 8">
        <text>O-phospho-L-threonyl-[protein] + H2O = L-threonyl-[protein] + phosphate</text>
        <dbReference type="Rhea" id="RHEA:47004"/>
        <dbReference type="Rhea" id="RHEA-COMP:11060"/>
        <dbReference type="Rhea" id="RHEA-COMP:11605"/>
        <dbReference type="ChEBI" id="CHEBI:15377"/>
        <dbReference type="ChEBI" id="CHEBI:30013"/>
        <dbReference type="ChEBI" id="CHEBI:43474"/>
        <dbReference type="ChEBI" id="CHEBI:61977"/>
        <dbReference type="EC" id="3.1.3.16"/>
    </reaction>
</comment>
<evidence type="ECO:0000256" key="8">
    <source>
        <dbReference type="RuleBase" id="RU004273"/>
    </source>
</evidence>
<evidence type="ECO:0000256" key="6">
    <source>
        <dbReference type="ARBA" id="ARBA00047761"/>
    </source>
</evidence>